<protein>
    <recommendedName>
        <fullName evidence="3">Formylmethanofuran dehydrogenase subunit B</fullName>
    </recommendedName>
</protein>
<proteinExistence type="predicted"/>
<name>A0A497ETK3_9CREN</name>
<dbReference type="EMBL" id="QMQY01000079">
    <property type="protein sequence ID" value="RLE49938.1"/>
    <property type="molecule type" value="Genomic_DNA"/>
</dbReference>
<accession>A0A497ETK3</accession>
<comment type="caution">
    <text evidence="1">The sequence shown here is derived from an EMBL/GenBank/DDBJ whole genome shotgun (WGS) entry which is preliminary data.</text>
</comment>
<evidence type="ECO:0008006" key="3">
    <source>
        <dbReference type="Google" id="ProtNLM"/>
    </source>
</evidence>
<evidence type="ECO:0000313" key="1">
    <source>
        <dbReference type="EMBL" id="RLE49938.1"/>
    </source>
</evidence>
<dbReference type="GO" id="GO:0015948">
    <property type="term" value="P:methanogenesis"/>
    <property type="evidence" value="ECO:0007669"/>
    <property type="project" value="InterPro"/>
</dbReference>
<gene>
    <name evidence="1" type="ORF">DRJ21_02075</name>
</gene>
<dbReference type="SUPFAM" id="SSF53706">
    <property type="entry name" value="Formate dehydrogenase/DMSO reductase, domains 1-3"/>
    <property type="match status" value="1"/>
</dbReference>
<dbReference type="InterPro" id="IPR016457">
    <property type="entry name" value="Formylmethanofuran_DH_bsu"/>
</dbReference>
<sequence>MKQLSNITCTGCSLACNDLVIEIEKNKVVKIWGSCSHGTKRLKELPENRVKCSEKDTDNAIEKAIEILSSARKPLIYGFNLSTNKSIEIGLEIASKVNGVFDSEPSICQLHIPIAKEFKIKNLRFEEILEKSDFIIYLFVNLADTHLRHASKYAVFPRGEYVKSGRESRIVLSIGYRDYETMKISQHNIKVNIGNELELVEKLKNLFINEKVEELKKFNLSAEASMLLLNDYRSSTFISSFIGSHILVNIMANQVYRGIVSLIKEIENSGKISTLIPLAEELNSMGAAIIPYNKYGFTHAIEFSDGNINYNPSITSGIAKLMRDEVDAALIVGSDPFTHLPLSIASKLKKIPVIYIGVRETLTSKISRVAIPTTITGVESGGKIYRTDGVEVELTPFLEPPSEVMNEEDILSKILRGL</sequence>
<organism evidence="1 2">
    <name type="scientific">Thermoproteota archaeon</name>
    <dbReference type="NCBI Taxonomy" id="2056631"/>
    <lineage>
        <taxon>Archaea</taxon>
        <taxon>Thermoproteota</taxon>
    </lineage>
</organism>
<reference evidence="1 2" key="1">
    <citation type="submission" date="2018-06" db="EMBL/GenBank/DDBJ databases">
        <title>Extensive metabolic versatility and redundancy in microbially diverse, dynamic hydrothermal sediments.</title>
        <authorList>
            <person name="Dombrowski N."/>
            <person name="Teske A."/>
            <person name="Baker B.J."/>
        </authorList>
    </citation>
    <scope>NUCLEOTIDE SEQUENCE [LARGE SCALE GENOMIC DNA]</scope>
    <source>
        <strain evidence="1">B30_G17</strain>
    </source>
</reference>
<dbReference type="GO" id="GO:0018493">
    <property type="term" value="F:formylmethanofuran dehydrogenase activity"/>
    <property type="evidence" value="ECO:0007669"/>
    <property type="project" value="InterPro"/>
</dbReference>
<dbReference type="PIRSF" id="PIRSF005646">
    <property type="entry name" value="FwdB"/>
    <property type="match status" value="1"/>
</dbReference>
<evidence type="ECO:0000313" key="2">
    <source>
        <dbReference type="Proteomes" id="UP000281962"/>
    </source>
</evidence>
<dbReference type="Proteomes" id="UP000281962">
    <property type="component" value="Unassembled WGS sequence"/>
</dbReference>
<dbReference type="AlphaFoldDB" id="A0A497ETK3"/>